<name>A0A397ZDK7_BRACM</name>
<evidence type="ECO:0000256" key="3">
    <source>
        <dbReference type="SAM" id="SignalP"/>
    </source>
</evidence>
<dbReference type="AlphaFoldDB" id="A0A397ZDK7"/>
<reference evidence="5 6" key="1">
    <citation type="submission" date="2018-06" db="EMBL/GenBank/DDBJ databases">
        <title>WGS assembly of Brassica rapa FPsc.</title>
        <authorList>
            <person name="Bowman J."/>
            <person name="Kohchi T."/>
            <person name="Yamato K."/>
            <person name="Jenkins J."/>
            <person name="Shu S."/>
            <person name="Ishizaki K."/>
            <person name="Yamaoka S."/>
            <person name="Nishihama R."/>
            <person name="Nakamura Y."/>
            <person name="Berger F."/>
            <person name="Adam C."/>
            <person name="Aki S."/>
            <person name="Althoff F."/>
            <person name="Araki T."/>
            <person name="Arteaga-Vazquez M."/>
            <person name="Balasubrmanian S."/>
            <person name="Bauer D."/>
            <person name="Boehm C."/>
            <person name="Briginshaw L."/>
            <person name="Caballero-Perez J."/>
            <person name="Catarino B."/>
            <person name="Chen F."/>
            <person name="Chiyoda S."/>
            <person name="Chovatia M."/>
            <person name="Davies K."/>
            <person name="Delmans M."/>
            <person name="Demura T."/>
            <person name="Dierschke T."/>
            <person name="Dolan L."/>
            <person name="Dorantes-Acosta A."/>
            <person name="Eklund D."/>
            <person name="Florent S."/>
            <person name="Flores-Sandoval E."/>
            <person name="Fujiyama A."/>
            <person name="Fukuzawa H."/>
            <person name="Galik B."/>
            <person name="Grimanelli D."/>
            <person name="Grimwood J."/>
            <person name="Grossniklaus U."/>
            <person name="Hamada T."/>
            <person name="Haseloff J."/>
            <person name="Hetherington A."/>
            <person name="Higo A."/>
            <person name="Hirakawa Y."/>
            <person name="Hundley H."/>
            <person name="Ikeda Y."/>
            <person name="Inoue K."/>
            <person name="Inoue S."/>
            <person name="Ishida S."/>
            <person name="Jia Q."/>
            <person name="Kakita M."/>
            <person name="Kanazawa T."/>
            <person name="Kawai Y."/>
            <person name="Kawashima T."/>
            <person name="Kennedy M."/>
            <person name="Kinose K."/>
            <person name="Kinoshita T."/>
            <person name="Kohara Y."/>
            <person name="Koide E."/>
            <person name="Komatsu K."/>
            <person name="Kopischke S."/>
            <person name="Kubo M."/>
            <person name="Kyozuka J."/>
            <person name="Lagercrantz U."/>
            <person name="Lin S."/>
            <person name="Lindquist E."/>
            <person name="Lipzen A."/>
            <person name="Lu C."/>
            <person name="Luna E."/>
            <person name="Martienssen R."/>
            <person name="Minamino N."/>
            <person name="Mizutani M."/>
            <person name="Mizutani M."/>
            <person name="Mochizuki N."/>
            <person name="Monte I."/>
            <person name="Mosher R."/>
            <person name="Nagasaki H."/>
            <person name="Nakagami H."/>
            <person name="Naramoto S."/>
            <person name="Nishitani K."/>
            <person name="Ohtani M."/>
            <person name="Okamoto T."/>
            <person name="Okumura M."/>
            <person name="Phillips J."/>
            <person name="Pollak B."/>
            <person name="Reinders A."/>
            <person name="Roevekamp M."/>
            <person name="Sano R."/>
            <person name="Sawa S."/>
            <person name="Schmid M."/>
            <person name="Shirakawa M."/>
            <person name="Solano R."/>
            <person name="Spunde A."/>
            <person name="Suetsugu N."/>
            <person name="Sugano S."/>
            <person name="Sugiyama A."/>
            <person name="Sun R."/>
            <person name="Suzuki Y."/>
            <person name="Takenaka M."/>
            <person name="Takezawa D."/>
            <person name="Tomogane H."/>
            <person name="Tsuzuki M."/>
            <person name="Ueda T."/>
            <person name="Umeda M."/>
            <person name="Ward J."/>
            <person name="Watanabe Y."/>
            <person name="Yazaki K."/>
            <person name="Yokoyama R."/>
            <person name="Yoshitake Y."/>
            <person name="Yotsui I."/>
            <person name="Zachgo S."/>
            <person name="Schmutz J."/>
        </authorList>
    </citation>
    <scope>NUCLEOTIDE SEQUENCE [LARGE SCALE GENOMIC DNA]</scope>
    <source>
        <strain evidence="6">cv. B-3</strain>
    </source>
</reference>
<feature type="signal peptide" evidence="3">
    <location>
        <begin position="1"/>
        <end position="18"/>
    </location>
</feature>
<feature type="chain" id="PRO_5017464797" description="Neprosin activation peptide domain-containing protein" evidence="3">
    <location>
        <begin position="19"/>
        <end position="199"/>
    </location>
</feature>
<dbReference type="PANTHER" id="PTHR31589:SF198">
    <property type="entry name" value="NEP-INTERACTING PROTEIN 1"/>
    <property type="match status" value="1"/>
</dbReference>
<evidence type="ECO:0000256" key="1">
    <source>
        <dbReference type="SAM" id="MobiDB-lite"/>
    </source>
</evidence>
<dbReference type="EMBL" id="CM010632">
    <property type="protein sequence ID" value="RID61256.1"/>
    <property type="molecule type" value="Genomic_DNA"/>
</dbReference>
<gene>
    <name evidence="5" type="ORF">BRARA_E00422</name>
</gene>
<dbReference type="InterPro" id="IPR025521">
    <property type="entry name" value="Neprosin_propep"/>
</dbReference>
<sequence length="199" mass="23018">MIASFVLIILIIATIVTGNGFSNIDDAEVDRLLKKLNKPALKSIKSPDGDIIDCVHMKNHPIYDHPLFKNHTIQMRPSSFPKEWNNEFLNTQNKSNVMTQLWRTIGRCPKNSIPIIRSRRKISYKQNQSEHMKKKEPNSFPQPKPDNKPRTNRTHSVHISHTFKVIITCYLIVCVCTVMYLQITSMVQADHQVDFSHQI</sequence>
<accession>A0A397ZDK7</accession>
<keyword evidence="2" id="KW-0812">Transmembrane</keyword>
<keyword evidence="3" id="KW-0732">Signal</keyword>
<feature type="compositionally biased region" description="Basic and acidic residues" evidence="1">
    <location>
        <begin position="128"/>
        <end position="137"/>
    </location>
</feature>
<feature type="domain" description="Neprosin activation peptide" evidence="4">
    <location>
        <begin position="43"/>
        <end position="155"/>
    </location>
</feature>
<feature type="transmembrane region" description="Helical" evidence="2">
    <location>
        <begin position="162"/>
        <end position="181"/>
    </location>
</feature>
<keyword evidence="2" id="KW-1133">Transmembrane helix</keyword>
<evidence type="ECO:0000313" key="5">
    <source>
        <dbReference type="EMBL" id="RID61256.1"/>
    </source>
</evidence>
<dbReference type="InterPro" id="IPR053168">
    <property type="entry name" value="Glutamic_endopeptidase"/>
</dbReference>
<organism evidence="5 6">
    <name type="scientific">Brassica campestris</name>
    <name type="common">Field mustard</name>
    <dbReference type="NCBI Taxonomy" id="3711"/>
    <lineage>
        <taxon>Eukaryota</taxon>
        <taxon>Viridiplantae</taxon>
        <taxon>Streptophyta</taxon>
        <taxon>Embryophyta</taxon>
        <taxon>Tracheophyta</taxon>
        <taxon>Spermatophyta</taxon>
        <taxon>Magnoliopsida</taxon>
        <taxon>eudicotyledons</taxon>
        <taxon>Gunneridae</taxon>
        <taxon>Pentapetalae</taxon>
        <taxon>rosids</taxon>
        <taxon>malvids</taxon>
        <taxon>Brassicales</taxon>
        <taxon>Brassicaceae</taxon>
        <taxon>Brassiceae</taxon>
        <taxon>Brassica</taxon>
    </lineage>
</organism>
<evidence type="ECO:0000256" key="2">
    <source>
        <dbReference type="SAM" id="Phobius"/>
    </source>
</evidence>
<dbReference type="PANTHER" id="PTHR31589">
    <property type="entry name" value="PROTEIN, PUTATIVE (DUF239)-RELATED-RELATED"/>
    <property type="match status" value="1"/>
</dbReference>
<keyword evidence="2" id="KW-0472">Membrane</keyword>
<feature type="region of interest" description="Disordered" evidence="1">
    <location>
        <begin position="124"/>
        <end position="154"/>
    </location>
</feature>
<evidence type="ECO:0000259" key="4">
    <source>
        <dbReference type="Pfam" id="PF14365"/>
    </source>
</evidence>
<proteinExistence type="predicted"/>
<evidence type="ECO:0000313" key="6">
    <source>
        <dbReference type="Proteomes" id="UP000264353"/>
    </source>
</evidence>
<dbReference type="Pfam" id="PF14365">
    <property type="entry name" value="Neprosin_AP"/>
    <property type="match status" value="1"/>
</dbReference>
<dbReference type="Proteomes" id="UP000264353">
    <property type="component" value="Chromosome A5"/>
</dbReference>
<protein>
    <recommendedName>
        <fullName evidence="4">Neprosin activation peptide domain-containing protein</fullName>
    </recommendedName>
</protein>